<dbReference type="Proteomes" id="UP000036780">
    <property type="component" value="Unassembled WGS sequence"/>
</dbReference>
<name>A0A0L0QPV1_VIRPA</name>
<organism evidence="2 3">
    <name type="scientific">Virgibacillus pantothenticus</name>
    <dbReference type="NCBI Taxonomy" id="1473"/>
    <lineage>
        <taxon>Bacteria</taxon>
        <taxon>Bacillati</taxon>
        <taxon>Bacillota</taxon>
        <taxon>Bacilli</taxon>
        <taxon>Bacillales</taxon>
        <taxon>Bacillaceae</taxon>
        <taxon>Virgibacillus</taxon>
    </lineage>
</organism>
<dbReference type="RefSeq" id="WP_236691436.1">
    <property type="nucleotide sequence ID" value="NZ_BOSN01000001.1"/>
</dbReference>
<feature type="domain" description="Amidase" evidence="1">
    <location>
        <begin position="23"/>
        <end position="433"/>
    </location>
</feature>
<dbReference type="PANTHER" id="PTHR11895">
    <property type="entry name" value="TRANSAMIDASE"/>
    <property type="match status" value="1"/>
</dbReference>
<keyword evidence="3" id="KW-1185">Reference proteome</keyword>
<dbReference type="InterPro" id="IPR000120">
    <property type="entry name" value="Amidase"/>
</dbReference>
<dbReference type="PATRIC" id="fig|1473.5.peg.2766"/>
<sequence length="459" mass="50503">MEKVMSITKLIDGYKKKEFSPVEITKQYLKRMDDIDHKLHAFITITYETALAQAKNAEDNYLKGKQLSALQGVPLSYKDLINTNGVRTTSGSKIKHSYIPNSDAYVVQKLTQAGAINLGKTNLHEFAFGITSTNPFYGAVKNPWNPDNIPGGSSGGSGAAVCANLGLASIGTDTGGSIRIPASACGVIGLKPTKGMVDTTGVQGISWTLDHVGPITQNIGDLAIIMNGLTDRLYQEHCHTQISGMRIGVPRHYFTYHIEPDILLAYQNALRQLESLGAILMEIDISSVQTASEQVFPIALAEGASIHENHLRFKLNDFGEDVRAHLEAGKSITAMDYIKALNWRKKAISEVDQALTEVDIIATPTLPVSPKQIGVEHVEIDDLQEDIFTSMTRYTRLFSLTGHPALSIPMGLDTQGMPMGLQLASKYYYEPLLIRSGYAFEQSYLTDFYEQRQRISQNL</sequence>
<comment type="caution">
    <text evidence="2">The sequence shown here is derived from an EMBL/GenBank/DDBJ whole genome shotgun (WGS) entry which is preliminary data.</text>
</comment>
<evidence type="ECO:0000313" key="3">
    <source>
        <dbReference type="Proteomes" id="UP000036780"/>
    </source>
</evidence>
<protein>
    <submittedName>
        <fullName evidence="2">Amidase</fullName>
    </submittedName>
</protein>
<dbReference type="Gene3D" id="3.90.1300.10">
    <property type="entry name" value="Amidase signature (AS) domain"/>
    <property type="match status" value="1"/>
</dbReference>
<dbReference type="AlphaFoldDB" id="A0A0L0QPV1"/>
<dbReference type="Pfam" id="PF01425">
    <property type="entry name" value="Amidase"/>
    <property type="match status" value="1"/>
</dbReference>
<dbReference type="PANTHER" id="PTHR11895:SF67">
    <property type="entry name" value="AMIDASE DOMAIN-CONTAINING PROTEIN"/>
    <property type="match status" value="1"/>
</dbReference>
<evidence type="ECO:0000259" key="1">
    <source>
        <dbReference type="Pfam" id="PF01425"/>
    </source>
</evidence>
<reference evidence="3" key="1">
    <citation type="submission" date="2015-07" db="EMBL/GenBank/DDBJ databases">
        <title>Fjat-10053 dsm26.</title>
        <authorList>
            <person name="Liu B."/>
            <person name="Wang J."/>
            <person name="Zhu Y."/>
            <person name="Liu G."/>
            <person name="Chen Q."/>
            <person name="Chen Z."/>
            <person name="Lan J."/>
            <person name="Che J."/>
            <person name="Ge C."/>
            <person name="Shi H."/>
            <person name="Pan Z."/>
            <person name="Liu X."/>
        </authorList>
    </citation>
    <scope>NUCLEOTIDE SEQUENCE [LARGE SCALE GENOMIC DNA]</scope>
    <source>
        <strain evidence="3">DSM 26</strain>
    </source>
</reference>
<dbReference type="SUPFAM" id="SSF75304">
    <property type="entry name" value="Amidase signature (AS) enzymes"/>
    <property type="match status" value="1"/>
</dbReference>
<dbReference type="EMBL" id="LGTO01000007">
    <property type="protein sequence ID" value="KNE20650.1"/>
    <property type="molecule type" value="Genomic_DNA"/>
</dbReference>
<accession>A0A0L0QPV1</accession>
<dbReference type="InterPro" id="IPR036928">
    <property type="entry name" value="AS_sf"/>
</dbReference>
<dbReference type="GeneID" id="66870149"/>
<gene>
    <name evidence="2" type="ORF">AFK71_20090</name>
</gene>
<dbReference type="GO" id="GO:0003824">
    <property type="term" value="F:catalytic activity"/>
    <property type="evidence" value="ECO:0007669"/>
    <property type="project" value="InterPro"/>
</dbReference>
<dbReference type="InterPro" id="IPR023631">
    <property type="entry name" value="Amidase_dom"/>
</dbReference>
<evidence type="ECO:0000313" key="2">
    <source>
        <dbReference type="EMBL" id="KNE20650.1"/>
    </source>
</evidence>
<proteinExistence type="predicted"/>